<dbReference type="AlphaFoldDB" id="E4U1Z5"/>
<dbReference type="InterPro" id="IPR019600">
    <property type="entry name" value="Hemin_uptake_protein_HemP"/>
</dbReference>
<dbReference type="eggNOG" id="COG4256">
    <property type="taxonomic scope" value="Bacteria"/>
</dbReference>
<evidence type="ECO:0000313" key="1">
    <source>
        <dbReference type="EMBL" id="ADR33513.1"/>
    </source>
</evidence>
<dbReference type="OrthoDB" id="5348353at2"/>
<gene>
    <name evidence="1" type="ordered locus">Sulku_0847</name>
</gene>
<dbReference type="Proteomes" id="UP000008721">
    <property type="component" value="Chromosome"/>
</dbReference>
<keyword evidence="2" id="KW-1185">Reference proteome</keyword>
<sequence>MLNENRDEEISLEYNNAVIESKELFKNGASIRIVHGDAIYILRITKGNKLILTK</sequence>
<organism evidence="1 2">
    <name type="scientific">Sulfuricurvum kujiense (strain ATCC BAA-921 / DSM 16994 / JCM 11577 / YK-1)</name>
    <dbReference type="NCBI Taxonomy" id="709032"/>
    <lineage>
        <taxon>Bacteria</taxon>
        <taxon>Pseudomonadati</taxon>
        <taxon>Campylobacterota</taxon>
        <taxon>Epsilonproteobacteria</taxon>
        <taxon>Campylobacterales</taxon>
        <taxon>Sulfurimonadaceae</taxon>
        <taxon>Sulfuricurvum</taxon>
    </lineage>
</organism>
<name>E4U1Z5_SULKY</name>
<dbReference type="Pfam" id="PF10636">
    <property type="entry name" value="hemP"/>
    <property type="match status" value="1"/>
</dbReference>
<dbReference type="RefSeq" id="WP_013459710.1">
    <property type="nucleotide sequence ID" value="NC_014762.1"/>
</dbReference>
<dbReference type="STRING" id="709032.Sulku_0847"/>
<dbReference type="KEGG" id="sku:Sulku_0847"/>
<proteinExistence type="predicted"/>
<protein>
    <submittedName>
        <fullName evidence="1">Hemin uptake protein hemP</fullName>
    </submittedName>
</protein>
<accession>E4U1Z5</accession>
<dbReference type="Gene3D" id="2.10.70.10">
    <property type="entry name" value="Complement Module, domain 1"/>
    <property type="match status" value="1"/>
</dbReference>
<dbReference type="EMBL" id="CP002355">
    <property type="protein sequence ID" value="ADR33513.1"/>
    <property type="molecule type" value="Genomic_DNA"/>
</dbReference>
<evidence type="ECO:0000313" key="2">
    <source>
        <dbReference type="Proteomes" id="UP000008721"/>
    </source>
</evidence>
<reference evidence="1 2" key="1">
    <citation type="journal article" date="2012" name="Stand. Genomic Sci.">
        <title>Complete genome sequence of the sulfur compounds oxidizing chemolithoautotroph Sulfuricurvum kujiense type strain (YK-1(T)).</title>
        <authorList>
            <person name="Han C."/>
            <person name="Kotsyurbenko O."/>
            <person name="Chertkov O."/>
            <person name="Held B."/>
            <person name="Lapidus A."/>
            <person name="Nolan M."/>
            <person name="Lucas S."/>
            <person name="Hammon N."/>
            <person name="Deshpande S."/>
            <person name="Cheng J.F."/>
            <person name="Tapia R."/>
            <person name="Goodwin L.A."/>
            <person name="Pitluck S."/>
            <person name="Liolios K."/>
            <person name="Pagani I."/>
            <person name="Ivanova N."/>
            <person name="Mavromatis K."/>
            <person name="Mikhailova N."/>
            <person name="Pati A."/>
            <person name="Chen A."/>
            <person name="Palaniappan K."/>
            <person name="Land M."/>
            <person name="Hauser L."/>
            <person name="Chang Y.J."/>
            <person name="Jeffries C.D."/>
            <person name="Brambilla E.M."/>
            <person name="Rohde M."/>
            <person name="Spring S."/>
            <person name="Sikorski J."/>
            <person name="Goker M."/>
            <person name="Woyke T."/>
            <person name="Bristow J."/>
            <person name="Eisen J.A."/>
            <person name="Markowitz V."/>
            <person name="Hugenholtz P."/>
            <person name="Kyrpides N.C."/>
            <person name="Klenk H.P."/>
            <person name="Detter J.C."/>
        </authorList>
    </citation>
    <scope>NUCLEOTIDE SEQUENCE [LARGE SCALE GENOMIC DNA]</scope>
    <source>
        <strain evidence="2">ATCC BAA-921 / DSM 16994 / JCM 11577 / YK-1</strain>
    </source>
</reference>
<dbReference type="HOGENOM" id="CLU_3048722_0_0_7"/>